<dbReference type="EMBL" id="ML208325">
    <property type="protein sequence ID" value="TFK69742.1"/>
    <property type="molecule type" value="Genomic_DNA"/>
</dbReference>
<evidence type="ECO:0000313" key="2">
    <source>
        <dbReference type="Proteomes" id="UP000308600"/>
    </source>
</evidence>
<keyword evidence="2" id="KW-1185">Reference proteome</keyword>
<protein>
    <submittedName>
        <fullName evidence="1">Uncharacterized protein</fullName>
    </submittedName>
</protein>
<feature type="non-terminal residue" evidence="1">
    <location>
        <position position="247"/>
    </location>
</feature>
<accession>A0ACD3AXL6</accession>
<sequence>MPRNPGQAQTDEFADRRRSTRIANKATTSAASADTPSTAGPSTSGLPSTHNRRETAGSSSRRSASSEAPSPQSLEATTAASLPPSTPSPPATNVTTLPHTNPTTPPQQRPPTGEPPRKRAVRTLPTNTDVHTMDSAATTQGYTDVDELATQVKLELKHASYDGGVAFSKRAFADLVSDKEIKSFLVRSDLYDSDVSRWKDIPTGVTEEKTLYNPISAILTSILKDFGLENRQVKKTFNKFIHHHTEE</sequence>
<dbReference type="Proteomes" id="UP000308600">
    <property type="component" value="Unassembled WGS sequence"/>
</dbReference>
<organism evidence="1 2">
    <name type="scientific">Pluteus cervinus</name>
    <dbReference type="NCBI Taxonomy" id="181527"/>
    <lineage>
        <taxon>Eukaryota</taxon>
        <taxon>Fungi</taxon>
        <taxon>Dikarya</taxon>
        <taxon>Basidiomycota</taxon>
        <taxon>Agaricomycotina</taxon>
        <taxon>Agaricomycetes</taxon>
        <taxon>Agaricomycetidae</taxon>
        <taxon>Agaricales</taxon>
        <taxon>Pluteineae</taxon>
        <taxon>Pluteaceae</taxon>
        <taxon>Pluteus</taxon>
    </lineage>
</organism>
<proteinExistence type="predicted"/>
<evidence type="ECO:0000313" key="1">
    <source>
        <dbReference type="EMBL" id="TFK69742.1"/>
    </source>
</evidence>
<name>A0ACD3AXL6_9AGAR</name>
<reference evidence="1 2" key="1">
    <citation type="journal article" date="2019" name="Nat. Ecol. Evol.">
        <title>Megaphylogeny resolves global patterns of mushroom evolution.</title>
        <authorList>
            <person name="Varga T."/>
            <person name="Krizsan K."/>
            <person name="Foldi C."/>
            <person name="Dima B."/>
            <person name="Sanchez-Garcia M."/>
            <person name="Sanchez-Ramirez S."/>
            <person name="Szollosi G.J."/>
            <person name="Szarkandi J.G."/>
            <person name="Papp V."/>
            <person name="Albert L."/>
            <person name="Andreopoulos W."/>
            <person name="Angelini C."/>
            <person name="Antonin V."/>
            <person name="Barry K.W."/>
            <person name="Bougher N.L."/>
            <person name="Buchanan P."/>
            <person name="Buyck B."/>
            <person name="Bense V."/>
            <person name="Catcheside P."/>
            <person name="Chovatia M."/>
            <person name="Cooper J."/>
            <person name="Damon W."/>
            <person name="Desjardin D."/>
            <person name="Finy P."/>
            <person name="Geml J."/>
            <person name="Haridas S."/>
            <person name="Hughes K."/>
            <person name="Justo A."/>
            <person name="Karasinski D."/>
            <person name="Kautmanova I."/>
            <person name="Kiss B."/>
            <person name="Kocsube S."/>
            <person name="Kotiranta H."/>
            <person name="LaButti K.M."/>
            <person name="Lechner B.E."/>
            <person name="Liimatainen K."/>
            <person name="Lipzen A."/>
            <person name="Lukacs Z."/>
            <person name="Mihaltcheva S."/>
            <person name="Morgado L.N."/>
            <person name="Niskanen T."/>
            <person name="Noordeloos M.E."/>
            <person name="Ohm R.A."/>
            <person name="Ortiz-Santana B."/>
            <person name="Ovrebo C."/>
            <person name="Racz N."/>
            <person name="Riley R."/>
            <person name="Savchenko A."/>
            <person name="Shiryaev A."/>
            <person name="Soop K."/>
            <person name="Spirin V."/>
            <person name="Szebenyi C."/>
            <person name="Tomsovsky M."/>
            <person name="Tulloss R.E."/>
            <person name="Uehling J."/>
            <person name="Grigoriev I.V."/>
            <person name="Vagvolgyi C."/>
            <person name="Papp T."/>
            <person name="Martin F.M."/>
            <person name="Miettinen O."/>
            <person name="Hibbett D.S."/>
            <person name="Nagy L.G."/>
        </authorList>
    </citation>
    <scope>NUCLEOTIDE SEQUENCE [LARGE SCALE GENOMIC DNA]</scope>
    <source>
        <strain evidence="1 2">NL-1719</strain>
    </source>
</reference>
<gene>
    <name evidence="1" type="ORF">BDN72DRAFT_897040</name>
</gene>